<dbReference type="Pfam" id="PF04072">
    <property type="entry name" value="LCM"/>
    <property type="match status" value="1"/>
</dbReference>
<dbReference type="InterPro" id="IPR029063">
    <property type="entry name" value="SAM-dependent_MTases_sf"/>
</dbReference>
<keyword evidence="4 8" id="KW-0489">Methyltransferase</keyword>
<protein>
    <recommendedName>
        <fullName evidence="3">[phosphatase 2A protein]-leucine-carboxy methyltransferase</fullName>
        <ecNumber evidence="3">2.1.1.233</ecNumber>
    </recommendedName>
    <alternativeName>
        <fullName evidence="7">[Phosphatase 2A protein]-leucine-carboxy methyltransferase 1</fullName>
    </alternativeName>
</protein>
<dbReference type="GO" id="GO:0018423">
    <property type="term" value="F:protein C-terminal leucine carboxyl O-methyltransferase activity"/>
    <property type="evidence" value="ECO:0007669"/>
    <property type="project" value="UniProtKB-EC"/>
</dbReference>
<dbReference type="Proteomes" id="UP001163046">
    <property type="component" value="Unassembled WGS sequence"/>
</dbReference>
<evidence type="ECO:0000313" key="9">
    <source>
        <dbReference type="Proteomes" id="UP001163046"/>
    </source>
</evidence>
<accession>A0A9X0D9N1</accession>
<evidence type="ECO:0000313" key="8">
    <source>
        <dbReference type="EMBL" id="KAJ7391935.1"/>
    </source>
</evidence>
<dbReference type="OrthoDB" id="203237at2759"/>
<keyword evidence="6" id="KW-0949">S-adenosyl-L-methionine</keyword>
<dbReference type="InterPro" id="IPR016651">
    <property type="entry name" value="LCMT1"/>
</dbReference>
<evidence type="ECO:0000256" key="5">
    <source>
        <dbReference type="ARBA" id="ARBA00022679"/>
    </source>
</evidence>
<dbReference type="PANTHER" id="PTHR13600">
    <property type="entry name" value="LEUCINE CARBOXYL METHYLTRANSFERASE"/>
    <property type="match status" value="1"/>
</dbReference>
<dbReference type="SUPFAM" id="SSF53335">
    <property type="entry name" value="S-adenosyl-L-methionine-dependent methyltransferases"/>
    <property type="match status" value="1"/>
</dbReference>
<keyword evidence="5" id="KW-0808">Transferase</keyword>
<dbReference type="AlphaFoldDB" id="A0A9X0D9N1"/>
<dbReference type="GO" id="GO:0005829">
    <property type="term" value="C:cytosol"/>
    <property type="evidence" value="ECO:0007669"/>
    <property type="project" value="TreeGrafter"/>
</dbReference>
<comment type="similarity">
    <text evidence="2">Belongs to the methyltransferase superfamily. LCMT family.</text>
</comment>
<keyword evidence="9" id="KW-1185">Reference proteome</keyword>
<organism evidence="8 9">
    <name type="scientific">Desmophyllum pertusum</name>
    <dbReference type="NCBI Taxonomy" id="174260"/>
    <lineage>
        <taxon>Eukaryota</taxon>
        <taxon>Metazoa</taxon>
        <taxon>Cnidaria</taxon>
        <taxon>Anthozoa</taxon>
        <taxon>Hexacorallia</taxon>
        <taxon>Scleractinia</taxon>
        <taxon>Caryophylliina</taxon>
        <taxon>Caryophylliidae</taxon>
        <taxon>Desmophyllum</taxon>
    </lineage>
</organism>
<reference evidence="8" key="1">
    <citation type="submission" date="2023-01" db="EMBL/GenBank/DDBJ databases">
        <title>Genome assembly of the deep-sea coral Lophelia pertusa.</title>
        <authorList>
            <person name="Herrera S."/>
            <person name="Cordes E."/>
        </authorList>
    </citation>
    <scope>NUCLEOTIDE SEQUENCE</scope>
    <source>
        <strain evidence="8">USNM1676648</strain>
        <tissue evidence="8">Polyp</tissue>
    </source>
</reference>
<dbReference type="EMBL" id="MU825404">
    <property type="protein sequence ID" value="KAJ7391935.1"/>
    <property type="molecule type" value="Genomic_DNA"/>
</dbReference>
<comment type="catalytic activity">
    <reaction evidence="1">
        <text>[phosphatase 2A protein]-C-terminal L-leucine + S-adenosyl-L-methionine = [phosphatase 2A protein]-C-terminal L-leucine methyl ester + S-adenosyl-L-homocysteine</text>
        <dbReference type="Rhea" id="RHEA:48544"/>
        <dbReference type="Rhea" id="RHEA-COMP:12134"/>
        <dbReference type="Rhea" id="RHEA-COMP:12135"/>
        <dbReference type="ChEBI" id="CHEBI:57856"/>
        <dbReference type="ChEBI" id="CHEBI:59789"/>
        <dbReference type="ChEBI" id="CHEBI:90516"/>
        <dbReference type="ChEBI" id="CHEBI:90517"/>
        <dbReference type="EC" id="2.1.1.233"/>
    </reaction>
</comment>
<evidence type="ECO:0000256" key="4">
    <source>
        <dbReference type="ARBA" id="ARBA00022603"/>
    </source>
</evidence>
<dbReference type="GO" id="GO:0032259">
    <property type="term" value="P:methylation"/>
    <property type="evidence" value="ECO:0007669"/>
    <property type="project" value="UniProtKB-KW"/>
</dbReference>
<evidence type="ECO:0000256" key="2">
    <source>
        <dbReference type="ARBA" id="ARBA00010703"/>
    </source>
</evidence>
<proteinExistence type="inferred from homology"/>
<evidence type="ECO:0000256" key="3">
    <source>
        <dbReference type="ARBA" id="ARBA00012834"/>
    </source>
</evidence>
<sequence>MDHFQGKRDVQVQGTNDRATLSKFSTVKQGYYEDSFLQYFVSKASRRAPIIHRSYYIRAKAIHYMVKGFLQSLRSSQKQIVSLGAGFDSLFFSLVNEGFLKDTKYFEVDFPEVVKQKANLILQHKELSKHLDQSLQKMNSGLEEVLTVRITLFWDAT</sequence>
<comment type="caution">
    <text evidence="8">The sequence shown here is derived from an EMBL/GenBank/DDBJ whole genome shotgun (WGS) entry which is preliminary data.</text>
</comment>
<name>A0A9X0D9N1_9CNID</name>
<evidence type="ECO:0000256" key="6">
    <source>
        <dbReference type="ARBA" id="ARBA00022691"/>
    </source>
</evidence>
<evidence type="ECO:0000256" key="7">
    <source>
        <dbReference type="ARBA" id="ARBA00032526"/>
    </source>
</evidence>
<dbReference type="InterPro" id="IPR007213">
    <property type="entry name" value="Ppm1/Ppm2/Tcmp"/>
</dbReference>
<dbReference type="Gene3D" id="3.40.50.150">
    <property type="entry name" value="Vaccinia Virus protein VP39"/>
    <property type="match status" value="1"/>
</dbReference>
<evidence type="ECO:0000256" key="1">
    <source>
        <dbReference type="ARBA" id="ARBA00000724"/>
    </source>
</evidence>
<dbReference type="EC" id="2.1.1.233" evidence="3"/>
<dbReference type="PANTHER" id="PTHR13600:SF21">
    <property type="entry name" value="LEUCINE CARBOXYL METHYLTRANSFERASE 1"/>
    <property type="match status" value="1"/>
</dbReference>
<gene>
    <name evidence="8" type="primary">LCMT2_1</name>
    <name evidence="8" type="ORF">OS493_016240</name>
</gene>